<evidence type="ECO:0008006" key="3">
    <source>
        <dbReference type="Google" id="ProtNLM"/>
    </source>
</evidence>
<evidence type="ECO:0000313" key="2">
    <source>
        <dbReference type="Proteomes" id="UP000011761"/>
    </source>
</evidence>
<dbReference type="OrthoDB" id="3943580at2759"/>
<dbReference type="GeneID" id="19115404"/>
<keyword evidence="2" id="KW-1185">Reference proteome</keyword>
<sequence length="181" mass="21333">MFLPDELWLAIVSQCEPRDAWLGLRPLNRQLRSCVEGFVVSEMIPLIKIQLPIALPSYDVRQRVQGRAIFVPNMNRRRDESVDHCSTANGRLLLRLKKLEPEHYRSQLKVRWESMQEASAHSLLPGSLDGRLRWRVQLHARTVEMRLPWARIDWASDLMEAEKPGISTEWMPMFTAYWRRE</sequence>
<dbReference type="HOGENOM" id="CLU_1594503_0_0_1"/>
<dbReference type="KEGG" id="bcom:BAUCODRAFT_549876"/>
<organism evidence="1 2">
    <name type="scientific">Baudoinia panamericana (strain UAMH 10762)</name>
    <name type="common">Angels' share fungus</name>
    <name type="synonym">Baudoinia compniacensis (strain UAMH 10762)</name>
    <dbReference type="NCBI Taxonomy" id="717646"/>
    <lineage>
        <taxon>Eukaryota</taxon>
        <taxon>Fungi</taxon>
        <taxon>Dikarya</taxon>
        <taxon>Ascomycota</taxon>
        <taxon>Pezizomycotina</taxon>
        <taxon>Dothideomycetes</taxon>
        <taxon>Dothideomycetidae</taxon>
        <taxon>Mycosphaerellales</taxon>
        <taxon>Teratosphaeriaceae</taxon>
        <taxon>Baudoinia</taxon>
    </lineage>
</organism>
<reference evidence="1 2" key="1">
    <citation type="journal article" date="2012" name="PLoS Pathog.">
        <title>Diverse lifestyles and strategies of plant pathogenesis encoded in the genomes of eighteen Dothideomycetes fungi.</title>
        <authorList>
            <person name="Ohm R.A."/>
            <person name="Feau N."/>
            <person name="Henrissat B."/>
            <person name="Schoch C.L."/>
            <person name="Horwitz B.A."/>
            <person name="Barry K.W."/>
            <person name="Condon B.J."/>
            <person name="Copeland A.C."/>
            <person name="Dhillon B."/>
            <person name="Glaser F."/>
            <person name="Hesse C.N."/>
            <person name="Kosti I."/>
            <person name="LaButti K."/>
            <person name="Lindquist E.A."/>
            <person name="Lucas S."/>
            <person name="Salamov A.A."/>
            <person name="Bradshaw R.E."/>
            <person name="Ciuffetti L."/>
            <person name="Hamelin R.C."/>
            <person name="Kema G.H.J."/>
            <person name="Lawrence C."/>
            <person name="Scott J.A."/>
            <person name="Spatafora J.W."/>
            <person name="Turgeon B.G."/>
            <person name="de Wit P.J.G.M."/>
            <person name="Zhong S."/>
            <person name="Goodwin S.B."/>
            <person name="Grigoriev I.V."/>
        </authorList>
    </citation>
    <scope>NUCLEOTIDE SEQUENCE [LARGE SCALE GENOMIC DNA]</scope>
    <source>
        <strain evidence="1 2">UAMH 10762</strain>
    </source>
</reference>
<dbReference type="AlphaFoldDB" id="M2MSM2"/>
<dbReference type="OMA" id="ALLKFDW"/>
<name>M2MSM2_BAUPA</name>
<dbReference type="RefSeq" id="XP_007678340.1">
    <property type="nucleotide sequence ID" value="XM_007680150.1"/>
</dbReference>
<evidence type="ECO:0000313" key="1">
    <source>
        <dbReference type="EMBL" id="EMC94493.1"/>
    </source>
</evidence>
<proteinExistence type="predicted"/>
<dbReference type="EMBL" id="KB445558">
    <property type="protein sequence ID" value="EMC94493.1"/>
    <property type="molecule type" value="Genomic_DNA"/>
</dbReference>
<accession>M2MSM2</accession>
<dbReference type="Proteomes" id="UP000011761">
    <property type="component" value="Unassembled WGS sequence"/>
</dbReference>
<protein>
    <recommendedName>
        <fullName evidence="3">F-box domain-containing protein</fullName>
    </recommendedName>
</protein>
<gene>
    <name evidence="1" type="ORF">BAUCODRAFT_549876</name>
</gene>
<dbReference type="eggNOG" id="ENOG502RM7W">
    <property type="taxonomic scope" value="Eukaryota"/>
</dbReference>